<dbReference type="Gene3D" id="3.30.160.60">
    <property type="entry name" value="Classic Zinc Finger"/>
    <property type="match status" value="6"/>
</dbReference>
<dbReference type="EMBL" id="ABJB010522198">
    <property type="status" value="NOT_ANNOTATED_CDS"/>
    <property type="molecule type" value="Genomic_DNA"/>
</dbReference>
<dbReference type="PROSITE" id="PS00028">
    <property type="entry name" value="ZINC_FINGER_C2H2_1"/>
    <property type="match status" value="4"/>
</dbReference>
<dbReference type="VEuPathDB" id="VectorBase:ISCP_008012"/>
<dbReference type="GO" id="GO:0000978">
    <property type="term" value="F:RNA polymerase II cis-regulatory region sequence-specific DNA binding"/>
    <property type="evidence" value="ECO:0000318"/>
    <property type="project" value="GO_Central"/>
</dbReference>
<dbReference type="FunFam" id="3.30.160.60:FF:002343">
    <property type="entry name" value="Zinc finger protein 33A"/>
    <property type="match status" value="2"/>
</dbReference>
<dbReference type="AlphaFoldDB" id="B7P0V6"/>
<evidence type="ECO:0000256" key="1">
    <source>
        <dbReference type="ARBA" id="ARBA00022723"/>
    </source>
</evidence>
<keyword evidence="9" id="KW-1185">Reference proteome</keyword>
<dbReference type="OrthoDB" id="6506915at2759"/>
<evidence type="ECO:0000313" key="8">
    <source>
        <dbReference type="EnsemblMetazoa" id="ISCW000143-PA"/>
    </source>
</evidence>
<protein>
    <submittedName>
        <fullName evidence="7 8">Zinc finger, C2H2 type, putative</fullName>
    </submittedName>
</protein>
<dbReference type="PANTHER" id="PTHR14003">
    <property type="entry name" value="TRANSCRIPTIONAL REPRESSOR PROTEIN YY"/>
    <property type="match status" value="1"/>
</dbReference>
<keyword evidence="4" id="KW-0862">Zinc</keyword>
<dbReference type="EnsemblMetazoa" id="ISCW000143-RA">
    <property type="protein sequence ID" value="ISCW000143-PA"/>
    <property type="gene ID" value="ISCW000143"/>
</dbReference>
<proteinExistence type="predicted"/>
<sequence length="232" mass="26432">MAFTDQGHLTRHRTVHTGERPYECAECGASFTQKGDVVRHARTHLGDRAYSCHLCRYQASESGNVKKHVIAVHSKEYPYMCERCGKGFVTPSMLRAHLAAHVEHRHRCSLCPFSSNDKDRVLKHEKIHKGARPFACGTCGKTFKWHYDLAEHRRLHTGERLHVCSECGMSFTKRGDLVRHARTHTGDKPYSCHLCKYRTGDSGSVKKHVIQVHTKEFPHTCGHCGKGMIRFV</sequence>
<dbReference type="PROSITE" id="PS50157">
    <property type="entry name" value="ZINC_FINGER_C2H2_2"/>
    <property type="match status" value="8"/>
</dbReference>
<name>B7P0V6_IXOSC</name>
<dbReference type="FunFam" id="3.30.160.60:FF:000587">
    <property type="entry name" value="Zinc finger protein 711"/>
    <property type="match status" value="1"/>
</dbReference>
<dbReference type="EMBL" id="DS612897">
    <property type="protein sequence ID" value="EEC00228.1"/>
    <property type="molecule type" value="Genomic_DNA"/>
</dbReference>
<feature type="domain" description="C2H2-type" evidence="6">
    <location>
        <begin position="134"/>
        <end position="161"/>
    </location>
</feature>
<evidence type="ECO:0000259" key="6">
    <source>
        <dbReference type="PROSITE" id="PS50157"/>
    </source>
</evidence>
<reference evidence="7 9" key="1">
    <citation type="submission" date="2008-03" db="EMBL/GenBank/DDBJ databases">
        <title>Annotation of Ixodes scapularis.</title>
        <authorList>
            <consortium name="Ixodes scapularis Genome Project Consortium"/>
            <person name="Caler E."/>
            <person name="Hannick L.I."/>
            <person name="Bidwell S."/>
            <person name="Joardar V."/>
            <person name="Thiagarajan M."/>
            <person name="Amedeo P."/>
            <person name="Galinsky K.J."/>
            <person name="Schobel S."/>
            <person name="Inman J."/>
            <person name="Hostetler J."/>
            <person name="Miller J."/>
            <person name="Hammond M."/>
            <person name="Megy K."/>
            <person name="Lawson D."/>
            <person name="Kodira C."/>
            <person name="Sutton G."/>
            <person name="Meyer J."/>
            <person name="Hill C.A."/>
            <person name="Birren B."/>
            <person name="Nene V."/>
            <person name="Collins F."/>
            <person name="Alarcon-Chaidez F."/>
            <person name="Wikel S."/>
            <person name="Strausberg R."/>
        </authorList>
    </citation>
    <scope>NUCLEOTIDE SEQUENCE [LARGE SCALE GENOMIC DNA]</scope>
    <source>
        <strain evidence="9">Wikel</strain>
        <strain evidence="7">Wikel colony</strain>
    </source>
</reference>
<evidence type="ECO:0000256" key="5">
    <source>
        <dbReference type="PROSITE-ProRule" id="PRU00042"/>
    </source>
</evidence>
<dbReference type="GO" id="GO:0003700">
    <property type="term" value="F:DNA-binding transcription factor activity"/>
    <property type="evidence" value="ECO:0000318"/>
    <property type="project" value="GO_Central"/>
</dbReference>
<dbReference type="EMBL" id="ABJB011105501">
    <property type="status" value="NOT_ANNOTATED_CDS"/>
    <property type="molecule type" value="Genomic_DNA"/>
</dbReference>
<keyword evidence="1" id="KW-0479">Metal-binding</keyword>
<organism>
    <name type="scientific">Ixodes scapularis</name>
    <name type="common">Black-legged tick</name>
    <name type="synonym">Deer tick</name>
    <dbReference type="NCBI Taxonomy" id="6945"/>
    <lineage>
        <taxon>Eukaryota</taxon>
        <taxon>Metazoa</taxon>
        <taxon>Ecdysozoa</taxon>
        <taxon>Arthropoda</taxon>
        <taxon>Chelicerata</taxon>
        <taxon>Arachnida</taxon>
        <taxon>Acari</taxon>
        <taxon>Parasitiformes</taxon>
        <taxon>Ixodida</taxon>
        <taxon>Ixodoidea</taxon>
        <taxon>Ixodidae</taxon>
        <taxon>Ixodinae</taxon>
        <taxon>Ixodes</taxon>
    </lineage>
</organism>
<dbReference type="Pfam" id="PF00096">
    <property type="entry name" value="zf-C2H2"/>
    <property type="match status" value="4"/>
</dbReference>
<evidence type="ECO:0000256" key="2">
    <source>
        <dbReference type="ARBA" id="ARBA00022737"/>
    </source>
</evidence>
<gene>
    <name evidence="7" type="ORF">IscW_ISCW000143</name>
</gene>
<dbReference type="FunFam" id="3.30.160.60:FF:000688">
    <property type="entry name" value="zinc finger protein 197 isoform X1"/>
    <property type="match status" value="1"/>
</dbReference>
<dbReference type="SMART" id="SM00355">
    <property type="entry name" value="ZnF_C2H2"/>
    <property type="match status" value="7"/>
</dbReference>
<dbReference type="InParanoid" id="B7P0V6"/>
<dbReference type="VEuPathDB" id="VectorBase:ISCW000143"/>
<dbReference type="VEuPathDB" id="VectorBase:ISCI000143"/>
<dbReference type="PaxDb" id="6945-B7P0V6"/>
<dbReference type="GO" id="GO:0006357">
    <property type="term" value="P:regulation of transcription by RNA polymerase II"/>
    <property type="evidence" value="ECO:0000318"/>
    <property type="project" value="GO_Central"/>
</dbReference>
<dbReference type="SUPFAM" id="SSF57667">
    <property type="entry name" value="beta-beta-alpha zinc fingers"/>
    <property type="match status" value="4"/>
</dbReference>
<feature type="domain" description="C2H2-type" evidence="6">
    <location>
        <begin position="190"/>
        <end position="218"/>
    </location>
</feature>
<feature type="domain" description="C2H2-type" evidence="6">
    <location>
        <begin position="1"/>
        <end position="21"/>
    </location>
</feature>
<feature type="domain" description="C2H2-type" evidence="6">
    <location>
        <begin position="22"/>
        <end position="49"/>
    </location>
</feature>
<dbReference type="EMBL" id="ABJB010039178">
    <property type="status" value="NOT_ANNOTATED_CDS"/>
    <property type="molecule type" value="Genomic_DNA"/>
</dbReference>
<keyword evidence="2" id="KW-0677">Repeat</keyword>
<evidence type="ECO:0000256" key="3">
    <source>
        <dbReference type="ARBA" id="ARBA00022771"/>
    </source>
</evidence>
<evidence type="ECO:0000313" key="9">
    <source>
        <dbReference type="Proteomes" id="UP000001555"/>
    </source>
</evidence>
<dbReference type="InterPro" id="IPR013087">
    <property type="entry name" value="Znf_C2H2_type"/>
</dbReference>
<reference evidence="8" key="2">
    <citation type="submission" date="2020-05" db="UniProtKB">
        <authorList>
            <consortium name="EnsemblMetazoa"/>
        </authorList>
    </citation>
    <scope>IDENTIFICATION</scope>
    <source>
        <strain evidence="8">wikel</strain>
    </source>
</reference>
<dbReference type="PANTHER" id="PTHR14003:SF21">
    <property type="entry name" value="ZINC FINGER PROTEIN 3"/>
    <property type="match status" value="1"/>
</dbReference>
<dbReference type="GO" id="GO:0008270">
    <property type="term" value="F:zinc ion binding"/>
    <property type="evidence" value="ECO:0007669"/>
    <property type="project" value="UniProtKB-KW"/>
</dbReference>
<feature type="domain" description="C2H2-type" evidence="6">
    <location>
        <begin position="162"/>
        <end position="189"/>
    </location>
</feature>
<feature type="domain" description="C2H2-type" evidence="6">
    <location>
        <begin position="79"/>
        <end position="106"/>
    </location>
</feature>
<feature type="domain" description="C2H2-type" evidence="6">
    <location>
        <begin position="50"/>
        <end position="78"/>
    </location>
</feature>
<feature type="domain" description="C2H2-type" evidence="6">
    <location>
        <begin position="106"/>
        <end position="133"/>
    </location>
</feature>
<dbReference type="Proteomes" id="UP000001555">
    <property type="component" value="Unassembled WGS sequence"/>
</dbReference>
<dbReference type="InterPro" id="IPR036236">
    <property type="entry name" value="Znf_C2H2_sf"/>
</dbReference>
<dbReference type="HOGENOM" id="CLU_002678_2_1_1"/>
<dbReference type="EMBL" id="ABJB010502932">
    <property type="status" value="NOT_ANNOTATED_CDS"/>
    <property type="molecule type" value="Genomic_DNA"/>
</dbReference>
<evidence type="ECO:0000256" key="4">
    <source>
        <dbReference type="ARBA" id="ARBA00022833"/>
    </source>
</evidence>
<keyword evidence="3 5" id="KW-0863">Zinc-finger</keyword>
<evidence type="ECO:0000313" key="7">
    <source>
        <dbReference type="EMBL" id="EEC00228.1"/>
    </source>
</evidence>
<accession>B7P0V6</accession>